<protein>
    <recommendedName>
        <fullName evidence="1">Ubiquitin Mut7-C domain-containing protein</fullName>
    </recommendedName>
</protein>
<accession>A0A0F9JCC4</accession>
<dbReference type="Pfam" id="PF14451">
    <property type="entry name" value="Ub-Mut7C"/>
    <property type="match status" value="1"/>
</dbReference>
<dbReference type="SUPFAM" id="SSF54285">
    <property type="entry name" value="MoaD/ThiS"/>
    <property type="match status" value="1"/>
</dbReference>
<dbReference type="InterPro" id="IPR012675">
    <property type="entry name" value="Beta-grasp_dom_sf"/>
</dbReference>
<sequence>MSISVKLFGDLREKFPHKKYSGGIPSTLKIESDKLKTVLDILKELDIDDDEISHIFVNGIYSGSGKTVKKGDRVGIFPKRMGLMFKEITQIKSIYVKIVLHDELRNFGLAETVVDLPEGSTIKSILKKYRITQLSDRLEIIVNDKPIHKINYVIKDWDNIAIFLL</sequence>
<comment type="caution">
    <text evidence="2">The sequence shown here is derived from an EMBL/GenBank/DDBJ whole genome shotgun (WGS) entry which is preliminary data.</text>
</comment>
<organism evidence="2">
    <name type="scientific">marine sediment metagenome</name>
    <dbReference type="NCBI Taxonomy" id="412755"/>
    <lineage>
        <taxon>unclassified sequences</taxon>
        <taxon>metagenomes</taxon>
        <taxon>ecological metagenomes</taxon>
    </lineage>
</organism>
<name>A0A0F9JCC4_9ZZZZ</name>
<dbReference type="InterPro" id="IPR016155">
    <property type="entry name" value="Mopterin_synth/thiamin_S_b"/>
</dbReference>
<reference evidence="2" key="1">
    <citation type="journal article" date="2015" name="Nature">
        <title>Complex archaea that bridge the gap between prokaryotes and eukaryotes.</title>
        <authorList>
            <person name="Spang A."/>
            <person name="Saw J.H."/>
            <person name="Jorgensen S.L."/>
            <person name="Zaremba-Niedzwiedzka K."/>
            <person name="Martijn J."/>
            <person name="Lind A.E."/>
            <person name="van Eijk R."/>
            <person name="Schleper C."/>
            <person name="Guy L."/>
            <person name="Ettema T.J."/>
        </authorList>
    </citation>
    <scope>NUCLEOTIDE SEQUENCE</scope>
</reference>
<dbReference type="AlphaFoldDB" id="A0A0F9JCC4"/>
<evidence type="ECO:0000259" key="1">
    <source>
        <dbReference type="Pfam" id="PF14451"/>
    </source>
</evidence>
<evidence type="ECO:0000313" key="2">
    <source>
        <dbReference type="EMBL" id="KKM03486.1"/>
    </source>
</evidence>
<gene>
    <name evidence="2" type="ORF">LCGC14_1773980</name>
</gene>
<dbReference type="EMBL" id="LAZR01016670">
    <property type="protein sequence ID" value="KKM03486.1"/>
    <property type="molecule type" value="Genomic_DNA"/>
</dbReference>
<feature type="domain" description="Ubiquitin Mut7-C" evidence="1">
    <location>
        <begin position="3"/>
        <end position="80"/>
    </location>
</feature>
<proteinExistence type="predicted"/>
<dbReference type="InterPro" id="IPR027798">
    <property type="entry name" value="Ub_Mut7C"/>
</dbReference>
<dbReference type="Gene3D" id="3.10.20.30">
    <property type="match status" value="1"/>
</dbReference>